<dbReference type="SUPFAM" id="SSF56672">
    <property type="entry name" value="DNA/RNA polymerases"/>
    <property type="match status" value="1"/>
</dbReference>
<dbReference type="InterPro" id="IPR043128">
    <property type="entry name" value="Rev_trsase/Diguanyl_cyclase"/>
</dbReference>
<evidence type="ECO:0000313" key="3">
    <source>
        <dbReference type="EMBL" id="WMV41537.1"/>
    </source>
</evidence>
<dbReference type="Gene3D" id="3.30.70.270">
    <property type="match status" value="1"/>
</dbReference>
<dbReference type="InterPro" id="IPR053134">
    <property type="entry name" value="RNA-dir_DNA_polymerase"/>
</dbReference>
<proteinExistence type="predicted"/>
<keyword evidence="4" id="KW-1185">Reference proteome</keyword>
<dbReference type="EMBL" id="CP133619">
    <property type="protein sequence ID" value="WMV41537.1"/>
    <property type="molecule type" value="Genomic_DNA"/>
</dbReference>
<dbReference type="InterPro" id="IPR056924">
    <property type="entry name" value="SH3_Tf2-1"/>
</dbReference>
<evidence type="ECO:0008006" key="5">
    <source>
        <dbReference type="Google" id="ProtNLM"/>
    </source>
</evidence>
<dbReference type="Pfam" id="PF00078">
    <property type="entry name" value="RVT_1"/>
    <property type="match status" value="1"/>
</dbReference>
<dbReference type="AlphaFoldDB" id="A0AAF0ZJQ0"/>
<reference evidence="3" key="1">
    <citation type="submission" date="2023-08" db="EMBL/GenBank/DDBJ databases">
        <title>A de novo genome assembly of Solanum verrucosum Schlechtendal, a Mexican diploid species geographically isolated from the other diploid A-genome species in potato relatives.</title>
        <authorList>
            <person name="Hosaka K."/>
        </authorList>
    </citation>
    <scope>NUCLEOTIDE SEQUENCE</scope>
    <source>
        <tissue evidence="3">Young leaves</tissue>
    </source>
</reference>
<dbReference type="PANTHER" id="PTHR24559:SF444">
    <property type="entry name" value="REVERSE TRANSCRIPTASE DOMAIN-CONTAINING PROTEIN"/>
    <property type="match status" value="1"/>
</dbReference>
<accession>A0AAF0ZJQ0</accession>
<dbReference type="Gene3D" id="3.10.10.10">
    <property type="entry name" value="HIV Type 1 Reverse Transcriptase, subunit A, domain 1"/>
    <property type="match status" value="1"/>
</dbReference>
<evidence type="ECO:0000259" key="1">
    <source>
        <dbReference type="Pfam" id="PF00078"/>
    </source>
</evidence>
<dbReference type="InterPro" id="IPR043502">
    <property type="entry name" value="DNA/RNA_pol_sf"/>
</dbReference>
<name>A0AAF0ZJQ0_SOLVR</name>
<organism evidence="3 4">
    <name type="scientific">Solanum verrucosum</name>
    <dbReference type="NCBI Taxonomy" id="315347"/>
    <lineage>
        <taxon>Eukaryota</taxon>
        <taxon>Viridiplantae</taxon>
        <taxon>Streptophyta</taxon>
        <taxon>Embryophyta</taxon>
        <taxon>Tracheophyta</taxon>
        <taxon>Spermatophyta</taxon>
        <taxon>Magnoliopsida</taxon>
        <taxon>eudicotyledons</taxon>
        <taxon>Gunneridae</taxon>
        <taxon>Pentapetalae</taxon>
        <taxon>asterids</taxon>
        <taxon>lamiids</taxon>
        <taxon>Solanales</taxon>
        <taxon>Solanaceae</taxon>
        <taxon>Solanoideae</taxon>
        <taxon>Solaneae</taxon>
        <taxon>Solanum</taxon>
    </lineage>
</organism>
<feature type="domain" description="Tf2-1-like SH3-like" evidence="2">
    <location>
        <begin position="185"/>
        <end position="238"/>
    </location>
</feature>
<dbReference type="PANTHER" id="PTHR24559">
    <property type="entry name" value="TRANSPOSON TY3-I GAG-POL POLYPROTEIN"/>
    <property type="match status" value="1"/>
</dbReference>
<dbReference type="Proteomes" id="UP001234989">
    <property type="component" value="Chromosome 8"/>
</dbReference>
<gene>
    <name evidence="3" type="ORF">MTR67_034922</name>
</gene>
<dbReference type="InterPro" id="IPR000477">
    <property type="entry name" value="RT_dom"/>
</dbReference>
<sequence>MVTIRNKYPLPRIDDLFDQLKGASIFSKIDLRSGYHQLKIRLEDVPKTAFRTRYGHYEFLVMSFRLTNAPATFMSLMNRMFKPFLDSFVIVFIDDILFYLKSEEEHGDHLCIVLGVLGKQSFKIRGNGSSPIKWFQAGDVKPLGVDLVKDAQEMVKSIQTNLLAAQSKQKKYADHKVRDMSFQTGENVLLKVSPMKRVMRFDKKGKLSPRYIGPFEVLECVGPVAYRLALPPNLSGVHLHEEEPIEILDRDVRELRTKEIKSVKVEWKHRLVEEPAWEIEKDMRDKYPQLFIDSGFDIKVCENSPMGSIHPLGPKRISIS</sequence>
<feature type="domain" description="Reverse transcriptase" evidence="1">
    <location>
        <begin position="6"/>
        <end position="125"/>
    </location>
</feature>
<evidence type="ECO:0000313" key="4">
    <source>
        <dbReference type="Proteomes" id="UP001234989"/>
    </source>
</evidence>
<protein>
    <recommendedName>
        <fullName evidence="5">Reverse transcriptase domain-containing protein</fullName>
    </recommendedName>
</protein>
<dbReference type="Pfam" id="PF24626">
    <property type="entry name" value="SH3_Tf2-1"/>
    <property type="match status" value="1"/>
</dbReference>
<evidence type="ECO:0000259" key="2">
    <source>
        <dbReference type="Pfam" id="PF24626"/>
    </source>
</evidence>
<dbReference type="CDD" id="cd01647">
    <property type="entry name" value="RT_LTR"/>
    <property type="match status" value="1"/>
</dbReference>